<dbReference type="SUPFAM" id="SSF50978">
    <property type="entry name" value="WD40 repeat-like"/>
    <property type="match status" value="1"/>
</dbReference>
<organism evidence="5 6">
    <name type="scientific">Saitozyma podzolica</name>
    <dbReference type="NCBI Taxonomy" id="1890683"/>
    <lineage>
        <taxon>Eukaryota</taxon>
        <taxon>Fungi</taxon>
        <taxon>Dikarya</taxon>
        <taxon>Basidiomycota</taxon>
        <taxon>Agaricomycotina</taxon>
        <taxon>Tremellomycetes</taxon>
        <taxon>Tremellales</taxon>
        <taxon>Trimorphomycetaceae</taxon>
        <taxon>Saitozyma</taxon>
    </lineage>
</organism>
<dbReference type="AlphaFoldDB" id="A0A427YVK0"/>
<reference evidence="5 6" key="1">
    <citation type="submission" date="2018-11" db="EMBL/GenBank/DDBJ databases">
        <title>Genome sequence of Saitozyma podzolica DSM 27192.</title>
        <authorList>
            <person name="Aliyu H."/>
            <person name="Gorte O."/>
            <person name="Ochsenreither K."/>
        </authorList>
    </citation>
    <scope>NUCLEOTIDE SEQUENCE [LARGE SCALE GENOMIC DNA]</scope>
    <source>
        <strain evidence="5 6">DSM 27192</strain>
    </source>
</reference>
<dbReference type="InterPro" id="IPR001680">
    <property type="entry name" value="WD40_rpt"/>
</dbReference>
<accession>A0A427YVK0</accession>
<evidence type="ECO:0000256" key="3">
    <source>
        <dbReference type="PROSITE-ProRule" id="PRU00221"/>
    </source>
</evidence>
<comment type="caution">
    <text evidence="5">The sequence shown here is derived from an EMBL/GenBank/DDBJ whole genome shotgun (WGS) entry which is preliminary data.</text>
</comment>
<feature type="repeat" description="WD" evidence="3">
    <location>
        <begin position="346"/>
        <end position="381"/>
    </location>
</feature>
<dbReference type="InterPro" id="IPR036322">
    <property type="entry name" value="WD40_repeat_dom_sf"/>
</dbReference>
<dbReference type="SMART" id="SM00320">
    <property type="entry name" value="WD40"/>
    <property type="match status" value="3"/>
</dbReference>
<feature type="compositionally biased region" description="Basic and acidic residues" evidence="4">
    <location>
        <begin position="388"/>
        <end position="402"/>
    </location>
</feature>
<dbReference type="PANTHER" id="PTHR22889">
    <property type="entry name" value="WD REPEAT-CONTAINING PROTEIN 89"/>
    <property type="match status" value="1"/>
</dbReference>
<feature type="region of interest" description="Disordered" evidence="4">
    <location>
        <begin position="388"/>
        <end position="466"/>
    </location>
</feature>
<gene>
    <name evidence="5" type="ORF">EHS25_000117</name>
</gene>
<dbReference type="EMBL" id="RSCD01000001">
    <property type="protein sequence ID" value="RSH95031.1"/>
    <property type="molecule type" value="Genomic_DNA"/>
</dbReference>
<dbReference type="Gene3D" id="2.130.10.10">
    <property type="entry name" value="YVTN repeat-like/Quinoprotein amine dehydrogenase"/>
    <property type="match status" value="1"/>
</dbReference>
<feature type="repeat" description="WD" evidence="3">
    <location>
        <begin position="57"/>
        <end position="96"/>
    </location>
</feature>
<dbReference type="PANTHER" id="PTHR22889:SF0">
    <property type="entry name" value="WD REPEAT-CONTAINING PROTEIN 89"/>
    <property type="match status" value="1"/>
</dbReference>
<evidence type="ECO:0000256" key="4">
    <source>
        <dbReference type="SAM" id="MobiDB-lite"/>
    </source>
</evidence>
<evidence type="ECO:0000256" key="2">
    <source>
        <dbReference type="ARBA" id="ARBA00022737"/>
    </source>
</evidence>
<feature type="compositionally biased region" description="Basic and acidic residues" evidence="4">
    <location>
        <begin position="449"/>
        <end position="466"/>
    </location>
</feature>
<evidence type="ECO:0000313" key="5">
    <source>
        <dbReference type="EMBL" id="RSH95031.1"/>
    </source>
</evidence>
<dbReference type="InterPro" id="IPR015943">
    <property type="entry name" value="WD40/YVTN_repeat-like_dom_sf"/>
</dbReference>
<name>A0A427YVK0_9TREE</name>
<proteinExistence type="predicted"/>
<dbReference type="STRING" id="1890683.A0A427YVK0"/>
<evidence type="ECO:0000313" key="6">
    <source>
        <dbReference type="Proteomes" id="UP000279259"/>
    </source>
</evidence>
<keyword evidence="2" id="KW-0677">Repeat</keyword>
<dbReference type="Proteomes" id="UP000279259">
    <property type="component" value="Unassembled WGS sequence"/>
</dbReference>
<protein>
    <submittedName>
        <fullName evidence="5">Uncharacterized protein</fullName>
    </submittedName>
</protein>
<dbReference type="InterPro" id="IPR039328">
    <property type="entry name" value="WDR89"/>
</dbReference>
<feature type="compositionally biased region" description="Acidic residues" evidence="4">
    <location>
        <begin position="403"/>
        <end position="434"/>
    </location>
</feature>
<dbReference type="PROSITE" id="PS50082">
    <property type="entry name" value="WD_REPEATS_2"/>
    <property type="match status" value="2"/>
</dbReference>
<keyword evidence="1 3" id="KW-0853">WD repeat</keyword>
<keyword evidence="6" id="KW-1185">Reference proteome</keyword>
<evidence type="ECO:0000256" key="1">
    <source>
        <dbReference type="ARBA" id="ARBA00022574"/>
    </source>
</evidence>
<dbReference type="OrthoDB" id="25131at2759"/>
<sequence>MPPPPPVAYATLSSPLPSAPYILSITPSPSAHLILRHPSPTLTLSDPQTLQPIETFRDGHSGHVTDVTVDQDAIWSSARDASVVRWDERSRSAAMSIKAFVRKPLPVLAVAASEGDHLVIGGTELVSSEAHILFWDTRNTKTPAYSHTATHSDDITHLSLLPPTSSWAAHSTSPVPLPERLLLSTSTDGLVALSDLRETDEEEAVLAAENWGQSVAGAGWFGHKGAMKVWARSDMDGVATWDIGRGAEDQLELGIFKEFPSEEFKFKDFPLPSAGPSTVRTAAEEHAAKEQHVKSDYLIDVVPSLGVSSHGVPITAIGTNAGDIILQHHSHTGFHPSAFFLSDPTARGHKDVIRSLYHDRTNLALYTGSEDGVLSGWSLASLQLRVGDHTLDDDGGDGREDIRSDEEEEQEESEIETEDESEGEDQDETMDLDEAEGRRYGPILGGKTHGAEARKERRKEARSQPY</sequence>